<evidence type="ECO:0000256" key="7">
    <source>
        <dbReference type="PIRSR" id="PIRSR001112-1"/>
    </source>
</evidence>
<dbReference type="GO" id="GO:0005789">
    <property type="term" value="C:endoplasmic reticulum membrane"/>
    <property type="evidence" value="ECO:0007669"/>
    <property type="project" value="UniProtKB-SubCell"/>
</dbReference>
<accession>R7VHG8</accession>
<dbReference type="PANTHER" id="PTHR21661">
    <property type="entry name" value="EPOXIDE HYDROLASE 1-RELATED"/>
    <property type="match status" value="1"/>
</dbReference>
<evidence type="ECO:0000313" key="10">
    <source>
        <dbReference type="EMBL" id="ELU15726.1"/>
    </source>
</evidence>
<evidence type="ECO:0000259" key="9">
    <source>
        <dbReference type="Pfam" id="PF06441"/>
    </source>
</evidence>
<dbReference type="EMBL" id="AMQN01004485">
    <property type="status" value="NOT_ANNOTATED_CDS"/>
    <property type="molecule type" value="Genomic_DNA"/>
</dbReference>
<organism evidence="10">
    <name type="scientific">Capitella teleta</name>
    <name type="common">Polychaete worm</name>
    <dbReference type="NCBI Taxonomy" id="283909"/>
    <lineage>
        <taxon>Eukaryota</taxon>
        <taxon>Metazoa</taxon>
        <taxon>Spiralia</taxon>
        <taxon>Lophotrochozoa</taxon>
        <taxon>Annelida</taxon>
        <taxon>Polychaeta</taxon>
        <taxon>Sedentaria</taxon>
        <taxon>Scolecida</taxon>
        <taxon>Capitellidae</taxon>
        <taxon>Capitella</taxon>
    </lineage>
</organism>
<keyword evidence="8" id="KW-0732">Signal</keyword>
<evidence type="ECO:0000313" key="12">
    <source>
        <dbReference type="Proteomes" id="UP000014760"/>
    </source>
</evidence>
<feature type="active site" description="Proton donor" evidence="7">
    <location>
        <position position="367"/>
    </location>
</feature>
<dbReference type="PRINTS" id="PR00412">
    <property type="entry name" value="EPOXHYDRLASE"/>
</dbReference>
<reference evidence="11" key="3">
    <citation type="submission" date="2015-06" db="UniProtKB">
        <authorList>
            <consortium name="EnsemblMetazoa"/>
        </authorList>
    </citation>
    <scope>IDENTIFICATION</scope>
</reference>
<dbReference type="GO" id="GO:0097176">
    <property type="term" value="P:epoxide metabolic process"/>
    <property type="evidence" value="ECO:0007669"/>
    <property type="project" value="TreeGrafter"/>
</dbReference>
<dbReference type="OrthoDB" id="7130006at2759"/>
<keyword evidence="6" id="KW-0256">Endoplasmic reticulum</keyword>
<dbReference type="OMA" id="WVKQKYH"/>
<dbReference type="EC" id="3.3.2.9" evidence="6"/>
<evidence type="ECO:0000256" key="6">
    <source>
        <dbReference type="PIRNR" id="PIRNR001112"/>
    </source>
</evidence>
<proteinExistence type="inferred from homology"/>
<dbReference type="FunCoup" id="R7VHG8">
    <property type="interactions" value="250"/>
</dbReference>
<protein>
    <recommendedName>
        <fullName evidence="6">Epoxide hydrolase</fullName>
        <ecNumber evidence="6">3.3.2.9</ecNumber>
    </recommendedName>
</protein>
<dbReference type="EnsemblMetazoa" id="CapteT156711">
    <property type="protein sequence ID" value="CapteP156711"/>
    <property type="gene ID" value="CapteG156711"/>
</dbReference>
<feature type="signal peptide" evidence="8">
    <location>
        <begin position="1"/>
        <end position="26"/>
    </location>
</feature>
<feature type="chain" id="PRO_5008789098" description="Epoxide hydrolase" evidence="8">
    <location>
        <begin position="27"/>
        <end position="455"/>
    </location>
</feature>
<comment type="subcellular location">
    <subcellularLocation>
        <location evidence="6">Endoplasmic reticulum membrane</location>
    </subcellularLocation>
    <subcellularLocation>
        <location evidence="2">Microsome membrane</location>
        <topology evidence="2">Single-pass membrane protein</topology>
    </subcellularLocation>
</comment>
<dbReference type="AlphaFoldDB" id="R7VHG8"/>
<gene>
    <name evidence="10" type="ORF">CAPTEDRAFT_156711</name>
</gene>
<dbReference type="Gene3D" id="3.40.50.1820">
    <property type="entry name" value="alpha/beta hydrolase"/>
    <property type="match status" value="1"/>
</dbReference>
<dbReference type="PIRSF" id="PIRSF001112">
    <property type="entry name" value="Epoxide_hydrolase"/>
    <property type="match status" value="1"/>
</dbReference>
<dbReference type="SUPFAM" id="SSF53474">
    <property type="entry name" value="alpha/beta-Hydrolases"/>
    <property type="match status" value="1"/>
</dbReference>
<dbReference type="Proteomes" id="UP000014760">
    <property type="component" value="Unassembled WGS sequence"/>
</dbReference>
<reference evidence="10 12" key="2">
    <citation type="journal article" date="2013" name="Nature">
        <title>Insights into bilaterian evolution from three spiralian genomes.</title>
        <authorList>
            <person name="Simakov O."/>
            <person name="Marletaz F."/>
            <person name="Cho S.J."/>
            <person name="Edsinger-Gonzales E."/>
            <person name="Havlak P."/>
            <person name="Hellsten U."/>
            <person name="Kuo D.H."/>
            <person name="Larsson T."/>
            <person name="Lv J."/>
            <person name="Arendt D."/>
            <person name="Savage R."/>
            <person name="Osoegawa K."/>
            <person name="de Jong P."/>
            <person name="Grimwood J."/>
            <person name="Chapman J.A."/>
            <person name="Shapiro H."/>
            <person name="Aerts A."/>
            <person name="Otillar R.P."/>
            <person name="Terry A.Y."/>
            <person name="Boore J.L."/>
            <person name="Grigoriev I.V."/>
            <person name="Lindberg D.R."/>
            <person name="Seaver E.C."/>
            <person name="Weisblat D.A."/>
            <person name="Putnam N.H."/>
            <person name="Rokhsar D.S."/>
        </authorList>
    </citation>
    <scope>NUCLEOTIDE SEQUENCE</scope>
    <source>
        <strain evidence="10 12">I ESC-2004</strain>
    </source>
</reference>
<keyword evidence="12" id="KW-1185">Reference proteome</keyword>
<evidence type="ECO:0000256" key="4">
    <source>
        <dbReference type="ARBA" id="ARBA00022797"/>
    </source>
</evidence>
<dbReference type="InterPro" id="IPR016292">
    <property type="entry name" value="Epoxide_hydrolase"/>
</dbReference>
<dbReference type="EMBL" id="KB293638">
    <property type="protein sequence ID" value="ELU15726.1"/>
    <property type="molecule type" value="Genomic_DNA"/>
</dbReference>
<feature type="domain" description="Epoxide hydrolase N-terminal" evidence="9">
    <location>
        <begin position="49"/>
        <end position="156"/>
    </location>
</feature>
<evidence type="ECO:0000256" key="2">
    <source>
        <dbReference type="ARBA" id="ARBA00004111"/>
    </source>
</evidence>
<evidence type="ECO:0000313" key="11">
    <source>
        <dbReference type="EnsemblMetazoa" id="CapteP156711"/>
    </source>
</evidence>
<reference evidence="12" key="1">
    <citation type="submission" date="2012-12" db="EMBL/GenBank/DDBJ databases">
        <authorList>
            <person name="Hellsten U."/>
            <person name="Grimwood J."/>
            <person name="Chapman J.A."/>
            <person name="Shapiro H."/>
            <person name="Aerts A."/>
            <person name="Otillar R.P."/>
            <person name="Terry A.Y."/>
            <person name="Boore J.L."/>
            <person name="Simakov O."/>
            <person name="Marletaz F."/>
            <person name="Cho S.-J."/>
            <person name="Edsinger-Gonzales E."/>
            <person name="Havlak P."/>
            <person name="Kuo D.-H."/>
            <person name="Larsson T."/>
            <person name="Lv J."/>
            <person name="Arendt D."/>
            <person name="Savage R."/>
            <person name="Osoegawa K."/>
            <person name="de Jong P."/>
            <person name="Lindberg D.R."/>
            <person name="Seaver E.C."/>
            <person name="Weisblat D.A."/>
            <person name="Putnam N.H."/>
            <person name="Grigoriev I.V."/>
            <person name="Rokhsar D.S."/>
        </authorList>
    </citation>
    <scope>NUCLEOTIDE SEQUENCE</scope>
    <source>
        <strain evidence="12">I ESC-2004</strain>
    </source>
</reference>
<comment type="catalytic activity">
    <reaction evidence="1 6">
        <text>1-(4-methoxyphenyl)-N-methyl-N-[(3-methyloxetan-3-yl)methyl]methanamine + H2O = 2-{[(4-methoxybenzyl)(methyl)amino]methyl}-2-methylpropane-1,3-diol</text>
        <dbReference type="Rhea" id="RHEA:55764"/>
        <dbReference type="ChEBI" id="CHEBI:15377"/>
        <dbReference type="ChEBI" id="CHEBI:139161"/>
        <dbReference type="ChEBI" id="CHEBI:139164"/>
        <dbReference type="EC" id="3.3.2.9"/>
    </reaction>
</comment>
<comment type="similarity">
    <text evidence="3 6">Belongs to the peptidase S33 family.</text>
</comment>
<evidence type="ECO:0000256" key="5">
    <source>
        <dbReference type="ARBA" id="ARBA00022801"/>
    </source>
</evidence>
<feature type="active site" description="Nucleophile" evidence="7">
    <location>
        <position position="225"/>
    </location>
</feature>
<feature type="active site" description="Proton acceptor" evidence="7">
    <location>
        <position position="424"/>
    </location>
</feature>
<evidence type="ECO:0000256" key="8">
    <source>
        <dbReference type="SAM" id="SignalP"/>
    </source>
</evidence>
<sequence length="455" mass="51556">MLKLLVVAALCLGGLYLLGVFSPTPARPDLKPDGWWGRGPKKAKDDETIKPFKVNIPQKDLDDLDKRLANTRLGEDLEESTFEYGFQVGFMKQVIDHWRNKFDWRKQEAALNTFPQFTTNIEGIDVHFIRVKPPSSKGPTKPLLMVHGWPGSIWEFYKILPMLTDPANNGFPGNEGFEVICPSIPGYGFSEAPHHRGFNTREAGRMFVKLMARLGHDRFYMQGGDWGSAITTDIATMYPQHVIALHLNSAIAVAAQWKQIALSLMPSLFLEEGEHYPGFFGQFSILLRESGYMHLQATRPDTVAFSLNDSPVGLAAYILEKIAVWTHSDSLLTKDGDLTKHYELDEVLTNVMIYWVSGSIGSSMRFYRENLYDLTENYAWAKIPVEVPVGLVFFKQEIFNNPFFLVKDRYSNIVQHSFLPHGGHFAAMQVPHALAQDFFSFVEKINEAKTEKGEL</sequence>
<keyword evidence="6" id="KW-0472">Membrane</keyword>
<dbReference type="InterPro" id="IPR010497">
    <property type="entry name" value="Epoxide_hydro_N"/>
</dbReference>
<keyword evidence="5 6" id="KW-0378">Hydrolase</keyword>
<dbReference type="HOGENOM" id="CLU_019414_3_0_1"/>
<dbReference type="InterPro" id="IPR000639">
    <property type="entry name" value="Epox_hydrolase-like"/>
</dbReference>
<dbReference type="PANTHER" id="PTHR21661:SF35">
    <property type="entry name" value="EPOXIDE HYDROLASE"/>
    <property type="match status" value="1"/>
</dbReference>
<dbReference type="Pfam" id="PF06441">
    <property type="entry name" value="EHN"/>
    <property type="match status" value="1"/>
</dbReference>
<name>R7VHG8_CAPTE</name>
<dbReference type="GO" id="GO:0033961">
    <property type="term" value="F:cis-stilbene-oxide hydrolase activity"/>
    <property type="evidence" value="ECO:0007669"/>
    <property type="project" value="UniProtKB-UniRule"/>
</dbReference>
<evidence type="ECO:0000256" key="1">
    <source>
        <dbReference type="ARBA" id="ARBA00000221"/>
    </source>
</evidence>
<comment type="catalytic activity">
    <reaction evidence="6">
        <text>cis-stilbene oxide + H2O = (1R,2R)-hydrobenzoin</text>
        <dbReference type="Rhea" id="RHEA:23900"/>
        <dbReference type="ChEBI" id="CHEBI:15377"/>
        <dbReference type="ChEBI" id="CHEBI:50004"/>
        <dbReference type="ChEBI" id="CHEBI:50014"/>
        <dbReference type="EC" id="3.3.2.9"/>
    </reaction>
</comment>
<dbReference type="InterPro" id="IPR029058">
    <property type="entry name" value="AB_hydrolase_fold"/>
</dbReference>
<keyword evidence="4 6" id="KW-0058">Aromatic hydrocarbons catabolism</keyword>
<evidence type="ECO:0000256" key="3">
    <source>
        <dbReference type="ARBA" id="ARBA00010088"/>
    </source>
</evidence>
<dbReference type="STRING" id="283909.R7VHG8"/>